<gene>
    <name evidence="2" type="ORF">ACFOW1_12435</name>
</gene>
<evidence type="ECO:0000256" key="1">
    <source>
        <dbReference type="SAM" id="SignalP"/>
    </source>
</evidence>
<feature type="signal peptide" evidence="1">
    <location>
        <begin position="1"/>
        <end position="19"/>
    </location>
</feature>
<reference evidence="3" key="1">
    <citation type="journal article" date="2019" name="Int. J. Syst. Evol. Microbiol.">
        <title>The Global Catalogue of Microorganisms (GCM) 10K type strain sequencing project: providing services to taxonomists for standard genome sequencing and annotation.</title>
        <authorList>
            <consortium name="The Broad Institute Genomics Platform"/>
            <consortium name="The Broad Institute Genome Sequencing Center for Infectious Disease"/>
            <person name="Wu L."/>
            <person name="Ma J."/>
        </authorList>
    </citation>
    <scope>NUCLEOTIDE SEQUENCE [LARGE SCALE GENOMIC DNA]</scope>
    <source>
        <strain evidence="3">CECT 8010</strain>
    </source>
</reference>
<dbReference type="SUPFAM" id="SSF51261">
    <property type="entry name" value="Duplicated hybrid motif"/>
    <property type="match status" value="1"/>
</dbReference>
<evidence type="ECO:0008006" key="4">
    <source>
        <dbReference type="Google" id="ProtNLM"/>
    </source>
</evidence>
<dbReference type="RefSeq" id="WP_379014664.1">
    <property type="nucleotide sequence ID" value="NZ_JBHSDC010000024.1"/>
</dbReference>
<evidence type="ECO:0000313" key="2">
    <source>
        <dbReference type="EMBL" id="MFC4232702.1"/>
    </source>
</evidence>
<dbReference type="Proteomes" id="UP001595906">
    <property type="component" value="Unassembled WGS sequence"/>
</dbReference>
<dbReference type="InterPro" id="IPR011055">
    <property type="entry name" value="Dup_hybrid_motif"/>
</dbReference>
<feature type="chain" id="PRO_5045337701" description="Peptidase M23-like protein" evidence="1">
    <location>
        <begin position="20"/>
        <end position="158"/>
    </location>
</feature>
<dbReference type="EMBL" id="JBHSDC010000024">
    <property type="protein sequence ID" value="MFC4232702.1"/>
    <property type="molecule type" value="Genomic_DNA"/>
</dbReference>
<protein>
    <recommendedName>
        <fullName evidence="4">Peptidase M23-like protein</fullName>
    </recommendedName>
</protein>
<organism evidence="2 3">
    <name type="scientific">Parasediminibacterium paludis</name>
    <dbReference type="NCBI Taxonomy" id="908966"/>
    <lineage>
        <taxon>Bacteria</taxon>
        <taxon>Pseudomonadati</taxon>
        <taxon>Bacteroidota</taxon>
        <taxon>Chitinophagia</taxon>
        <taxon>Chitinophagales</taxon>
        <taxon>Chitinophagaceae</taxon>
        <taxon>Parasediminibacterium</taxon>
    </lineage>
</organism>
<name>A0ABV8Q0H6_9BACT</name>
<comment type="caution">
    <text evidence="2">The sequence shown here is derived from an EMBL/GenBank/DDBJ whole genome shotgun (WGS) entry which is preliminary data.</text>
</comment>
<dbReference type="Gene3D" id="2.70.70.10">
    <property type="entry name" value="Glucose Permease (Domain IIA)"/>
    <property type="match status" value="1"/>
</dbReference>
<keyword evidence="1" id="KW-0732">Signal</keyword>
<proteinExistence type="predicted"/>
<keyword evidence="3" id="KW-1185">Reference proteome</keyword>
<sequence length="158" mass="18485">MRNALFFIILAFAANTLQAQIDSTKAFESCRGKLPLPVKHFTKVIDNSKNSKNVCMYQFNPSTAFISDKQDSVFSIHEGSVVSVYEVDSSNFAIMIKYGQYFLVYFPIDAPFLKKGDYIKAKQFIGFLKKEYEDYRIQIQLYNKQMKEFVAYNWFKWP</sequence>
<accession>A0ABV8Q0H6</accession>
<evidence type="ECO:0000313" key="3">
    <source>
        <dbReference type="Proteomes" id="UP001595906"/>
    </source>
</evidence>